<proteinExistence type="predicted"/>
<dbReference type="PANTHER" id="PTHR45719">
    <property type="entry name" value="GLYCOSYLTRANSFERASE"/>
    <property type="match status" value="1"/>
</dbReference>
<keyword evidence="7" id="KW-1185">Reference proteome</keyword>
<sequence length="425" mass="48987">MMKLHFSLSMTKRNSHFQFNGGNLDRKWLILLLTGASILSLILLLLTTFSKSDQKSNVPIDLYYVGKTDLKSVSKPPRLAYLISGTKGDGPRMKRLLQAVYHPWNYYLLHLDIEATDNQRIELAKYVKFDAVLRRFDNVKVIGKANVVTYKGPTMIAATLHGVAILLKQGLEWDWFVNLSPSDYPLMTQDDILHVFSYLPRDLNFLEHTSDIGWKESQRARPLIIDPGLYHSKKSDVFWAKEKRTIPFSFKLFTGSAWVVLSRSFLEFTVLGWDNLPRTLLMYYTNFLSSPEGYFHTVICNSKDYQNTTVNHDLHYIMWDSPPKQHPLTLTLQHFHGMVESGSPFARKFAKDDPVLDRIDKELLRRSDGRFTPGGWCWGSSIFGRDPCSVYGNPDIIRPSVSSKRLENLLLKLLDPEKFRSKQCI</sequence>
<comment type="caution">
    <text evidence="6">The sequence shown here is derived from an EMBL/GenBank/DDBJ whole genome shotgun (WGS) entry which is preliminary data.</text>
</comment>
<accession>A0AA41RUG9</accession>
<evidence type="ECO:0000313" key="7">
    <source>
        <dbReference type="Proteomes" id="UP001177140"/>
    </source>
</evidence>
<name>A0AA41RUG9_PAPNU</name>
<gene>
    <name evidence="6" type="ORF">MKW94_015841</name>
</gene>
<dbReference type="GO" id="GO:0015020">
    <property type="term" value="F:glucuronosyltransferase activity"/>
    <property type="evidence" value="ECO:0007669"/>
    <property type="project" value="InterPro"/>
</dbReference>
<dbReference type="EMBL" id="JAJJMA010017698">
    <property type="protein sequence ID" value="MCL7023020.1"/>
    <property type="molecule type" value="Genomic_DNA"/>
</dbReference>
<dbReference type="AlphaFoldDB" id="A0AA41RUG9"/>
<reference evidence="6" key="1">
    <citation type="submission" date="2022-03" db="EMBL/GenBank/DDBJ databases">
        <title>A functionally conserved STORR gene fusion in Papaver species that diverged 16.8 million years ago.</title>
        <authorList>
            <person name="Catania T."/>
        </authorList>
    </citation>
    <scope>NUCLEOTIDE SEQUENCE</scope>
    <source>
        <strain evidence="6">S-191538</strain>
    </source>
</reference>
<organism evidence="6 7">
    <name type="scientific">Papaver nudicaule</name>
    <name type="common">Iceland poppy</name>
    <dbReference type="NCBI Taxonomy" id="74823"/>
    <lineage>
        <taxon>Eukaryota</taxon>
        <taxon>Viridiplantae</taxon>
        <taxon>Streptophyta</taxon>
        <taxon>Embryophyta</taxon>
        <taxon>Tracheophyta</taxon>
        <taxon>Spermatophyta</taxon>
        <taxon>Magnoliopsida</taxon>
        <taxon>Ranunculales</taxon>
        <taxon>Papaveraceae</taxon>
        <taxon>Papaveroideae</taxon>
        <taxon>Papaver</taxon>
    </lineage>
</organism>
<keyword evidence="3" id="KW-0808">Transferase</keyword>
<comment type="subcellular location">
    <subcellularLocation>
        <location evidence="1">Membrane</location>
        <topology evidence="1">Single-pass type II membrane protein</topology>
    </subcellularLocation>
</comment>
<evidence type="ECO:0000256" key="1">
    <source>
        <dbReference type="ARBA" id="ARBA00004606"/>
    </source>
</evidence>
<dbReference type="Proteomes" id="UP001177140">
    <property type="component" value="Unassembled WGS sequence"/>
</dbReference>
<dbReference type="Pfam" id="PF02485">
    <property type="entry name" value="Branch"/>
    <property type="match status" value="1"/>
</dbReference>
<dbReference type="GO" id="GO:0016020">
    <property type="term" value="C:membrane"/>
    <property type="evidence" value="ECO:0007669"/>
    <property type="project" value="UniProtKB-SubCell"/>
</dbReference>
<evidence type="ECO:0000256" key="3">
    <source>
        <dbReference type="ARBA" id="ARBA00022679"/>
    </source>
</evidence>
<dbReference type="InterPro" id="IPR003406">
    <property type="entry name" value="Glyco_trans_14"/>
</dbReference>
<dbReference type="PANTHER" id="PTHR45719:SF8">
    <property type="entry name" value="BETA-GLUCURONOSYLTRANSFERASE GLCAT14C"/>
    <property type="match status" value="1"/>
</dbReference>
<evidence type="ECO:0000256" key="5">
    <source>
        <dbReference type="ARBA" id="ARBA00023180"/>
    </source>
</evidence>
<evidence type="ECO:0000256" key="4">
    <source>
        <dbReference type="ARBA" id="ARBA00023136"/>
    </source>
</evidence>
<evidence type="ECO:0000256" key="2">
    <source>
        <dbReference type="ARBA" id="ARBA00022676"/>
    </source>
</evidence>
<protein>
    <submittedName>
        <fullName evidence="6">Uncharacterized protein</fullName>
    </submittedName>
</protein>
<keyword evidence="2" id="KW-0328">Glycosyltransferase</keyword>
<keyword evidence="5" id="KW-0325">Glycoprotein</keyword>
<evidence type="ECO:0000313" key="6">
    <source>
        <dbReference type="EMBL" id="MCL7023020.1"/>
    </source>
</evidence>
<keyword evidence="4" id="KW-0472">Membrane</keyword>
<dbReference type="InterPro" id="IPR044610">
    <property type="entry name" value="GLCAT14A/B/C"/>
</dbReference>